<evidence type="ECO:0000313" key="3">
    <source>
        <dbReference type="Proteomes" id="UP000002630"/>
    </source>
</evidence>
<dbReference type="Proteomes" id="UP000002630">
    <property type="component" value="Linkage Group LG30"/>
</dbReference>
<dbReference type="InParanoid" id="D8LJB9"/>
<keyword evidence="1" id="KW-0732">Signal</keyword>
<dbReference type="AlphaFoldDB" id="D8LJB9"/>
<gene>
    <name evidence="2" type="ORF">Esi_0247_0002</name>
</gene>
<dbReference type="EMBL" id="FN648428">
    <property type="protein sequence ID" value="CBN79452.1"/>
    <property type="molecule type" value="Genomic_DNA"/>
</dbReference>
<organism evidence="2 3">
    <name type="scientific">Ectocarpus siliculosus</name>
    <name type="common">Brown alga</name>
    <name type="synonym">Conferva siliculosa</name>
    <dbReference type="NCBI Taxonomy" id="2880"/>
    <lineage>
        <taxon>Eukaryota</taxon>
        <taxon>Sar</taxon>
        <taxon>Stramenopiles</taxon>
        <taxon>Ochrophyta</taxon>
        <taxon>PX clade</taxon>
        <taxon>Phaeophyceae</taxon>
        <taxon>Ectocarpales</taxon>
        <taxon>Ectocarpaceae</taxon>
        <taxon>Ectocarpus</taxon>
    </lineage>
</organism>
<feature type="chain" id="PRO_5003117262" evidence="1">
    <location>
        <begin position="23"/>
        <end position="41"/>
    </location>
</feature>
<dbReference type="EMBL" id="FN649755">
    <property type="protein sequence ID" value="CBN79452.1"/>
    <property type="molecule type" value="Genomic_DNA"/>
</dbReference>
<reference evidence="2 3" key="1">
    <citation type="journal article" date="2010" name="Nature">
        <title>The Ectocarpus genome and the independent evolution of multicellularity in brown algae.</title>
        <authorList>
            <person name="Cock J.M."/>
            <person name="Sterck L."/>
            <person name="Rouze P."/>
            <person name="Scornet D."/>
            <person name="Allen A.E."/>
            <person name="Amoutzias G."/>
            <person name="Anthouard V."/>
            <person name="Artiguenave F."/>
            <person name="Aury J.M."/>
            <person name="Badger J.H."/>
            <person name="Beszteri B."/>
            <person name="Billiau K."/>
            <person name="Bonnet E."/>
            <person name="Bothwell J.H."/>
            <person name="Bowler C."/>
            <person name="Boyen C."/>
            <person name="Brownlee C."/>
            <person name="Carrano C.J."/>
            <person name="Charrier B."/>
            <person name="Cho G.Y."/>
            <person name="Coelho S.M."/>
            <person name="Collen J."/>
            <person name="Corre E."/>
            <person name="Da Silva C."/>
            <person name="Delage L."/>
            <person name="Delaroque N."/>
            <person name="Dittami S.M."/>
            <person name="Doulbeau S."/>
            <person name="Elias M."/>
            <person name="Farnham G."/>
            <person name="Gachon C.M."/>
            <person name="Gschloessl B."/>
            <person name="Heesch S."/>
            <person name="Jabbari K."/>
            <person name="Jubin C."/>
            <person name="Kawai H."/>
            <person name="Kimura K."/>
            <person name="Kloareg B."/>
            <person name="Kupper F.C."/>
            <person name="Lang D."/>
            <person name="Le Bail A."/>
            <person name="Leblanc C."/>
            <person name="Lerouge P."/>
            <person name="Lohr M."/>
            <person name="Lopez P.J."/>
            <person name="Martens C."/>
            <person name="Maumus F."/>
            <person name="Michel G."/>
            <person name="Miranda-Saavedra D."/>
            <person name="Morales J."/>
            <person name="Moreau H."/>
            <person name="Motomura T."/>
            <person name="Nagasato C."/>
            <person name="Napoli C.A."/>
            <person name="Nelson D.R."/>
            <person name="Nyvall-Collen P."/>
            <person name="Peters A.F."/>
            <person name="Pommier C."/>
            <person name="Potin P."/>
            <person name="Poulain J."/>
            <person name="Quesneville H."/>
            <person name="Read B."/>
            <person name="Rensing S.A."/>
            <person name="Ritter A."/>
            <person name="Rousvoal S."/>
            <person name="Samanta M."/>
            <person name="Samson G."/>
            <person name="Schroeder D.C."/>
            <person name="Segurens B."/>
            <person name="Strittmatter M."/>
            <person name="Tonon T."/>
            <person name="Tregear J.W."/>
            <person name="Valentin K."/>
            <person name="von Dassow P."/>
            <person name="Yamagishi T."/>
            <person name="Van de Peer Y."/>
            <person name="Wincker P."/>
        </authorList>
    </citation>
    <scope>NUCLEOTIDE SEQUENCE [LARGE SCALE GENOMIC DNA]</scope>
    <source>
        <strain evidence="3">Ec32 / CCAP1310/4</strain>
    </source>
</reference>
<name>D8LJB9_ECTSI</name>
<keyword evidence="3" id="KW-1185">Reference proteome</keyword>
<evidence type="ECO:0000256" key="1">
    <source>
        <dbReference type="SAM" id="SignalP"/>
    </source>
</evidence>
<proteinExistence type="predicted"/>
<accession>D8LJB9</accession>
<feature type="signal peptide" evidence="1">
    <location>
        <begin position="1"/>
        <end position="22"/>
    </location>
</feature>
<protein>
    <submittedName>
        <fullName evidence="2">Uncharacterized protein</fullName>
    </submittedName>
</protein>
<sequence>MRVMQLVLRGCLVLAAVDVGSAACIIMPDGTMHCTTEGRGP</sequence>
<evidence type="ECO:0000313" key="2">
    <source>
        <dbReference type="EMBL" id="CBN79452.1"/>
    </source>
</evidence>